<dbReference type="EMBL" id="CP154858">
    <property type="protein sequence ID" value="XDT71259.1"/>
    <property type="molecule type" value="Genomic_DNA"/>
</dbReference>
<dbReference type="PROSITE" id="PS01063">
    <property type="entry name" value="SIGMA70_ECF"/>
    <property type="match status" value="1"/>
</dbReference>
<dbReference type="InterPro" id="IPR036388">
    <property type="entry name" value="WH-like_DNA-bd_sf"/>
</dbReference>
<evidence type="ECO:0000256" key="1">
    <source>
        <dbReference type="ARBA" id="ARBA00010641"/>
    </source>
</evidence>
<gene>
    <name evidence="9" type="ORF">AAIA72_10625</name>
</gene>
<dbReference type="Gene3D" id="1.10.1740.10">
    <property type="match status" value="1"/>
</dbReference>
<feature type="domain" description="RNA polymerase sigma-70 region 2" evidence="7">
    <location>
        <begin position="7"/>
        <end position="70"/>
    </location>
</feature>
<evidence type="ECO:0000256" key="3">
    <source>
        <dbReference type="ARBA" id="ARBA00023082"/>
    </source>
</evidence>
<dbReference type="Pfam" id="PF04542">
    <property type="entry name" value="Sigma70_r2"/>
    <property type="match status" value="1"/>
</dbReference>
<dbReference type="GO" id="GO:0006352">
    <property type="term" value="P:DNA-templated transcription initiation"/>
    <property type="evidence" value="ECO:0007669"/>
    <property type="project" value="InterPro"/>
</dbReference>
<proteinExistence type="inferred from homology"/>
<evidence type="ECO:0000256" key="2">
    <source>
        <dbReference type="ARBA" id="ARBA00023015"/>
    </source>
</evidence>
<keyword evidence="3 6" id="KW-0731">Sigma factor</keyword>
<dbReference type="InterPro" id="IPR013249">
    <property type="entry name" value="RNA_pol_sigma70_r4_t2"/>
</dbReference>
<accession>A0AB39USI7</accession>
<dbReference type="InterPro" id="IPR014284">
    <property type="entry name" value="RNA_pol_sigma-70_dom"/>
</dbReference>
<dbReference type="SUPFAM" id="SSF88946">
    <property type="entry name" value="Sigma2 domain of RNA polymerase sigma factors"/>
    <property type="match status" value="1"/>
</dbReference>
<dbReference type="AlphaFoldDB" id="A0AB39USI7"/>
<dbReference type="Pfam" id="PF08281">
    <property type="entry name" value="Sigma70_r4_2"/>
    <property type="match status" value="1"/>
</dbReference>
<evidence type="ECO:0000313" key="9">
    <source>
        <dbReference type="EMBL" id="XDT71259.1"/>
    </source>
</evidence>
<dbReference type="GO" id="GO:0003677">
    <property type="term" value="F:DNA binding"/>
    <property type="evidence" value="ECO:0007669"/>
    <property type="project" value="UniProtKB-KW"/>
</dbReference>
<dbReference type="PANTHER" id="PTHR43133">
    <property type="entry name" value="RNA POLYMERASE ECF-TYPE SIGMA FACTO"/>
    <property type="match status" value="1"/>
</dbReference>
<dbReference type="PANTHER" id="PTHR43133:SF8">
    <property type="entry name" value="RNA POLYMERASE SIGMA FACTOR HI_1459-RELATED"/>
    <property type="match status" value="1"/>
</dbReference>
<reference evidence="9" key="1">
    <citation type="submission" date="2024-05" db="EMBL/GenBank/DDBJ databases">
        <title>Genome sequencing of novel strain.</title>
        <authorList>
            <person name="Ganbat D."/>
            <person name="Ganbat S."/>
            <person name="Lee S.-J."/>
        </authorList>
    </citation>
    <scope>NUCLEOTIDE SEQUENCE</scope>
    <source>
        <strain evidence="9">SMD15-11</strain>
    </source>
</reference>
<dbReference type="InterPro" id="IPR039425">
    <property type="entry name" value="RNA_pol_sigma-70-like"/>
</dbReference>
<dbReference type="RefSeq" id="WP_369600297.1">
    <property type="nucleotide sequence ID" value="NZ_CP154858.1"/>
</dbReference>
<evidence type="ECO:0000256" key="6">
    <source>
        <dbReference type="RuleBase" id="RU000716"/>
    </source>
</evidence>
<protein>
    <recommendedName>
        <fullName evidence="6">RNA polymerase sigma factor</fullName>
    </recommendedName>
</protein>
<keyword evidence="5 6" id="KW-0804">Transcription</keyword>
<keyword evidence="2 6" id="KW-0805">Transcription regulation</keyword>
<evidence type="ECO:0000256" key="4">
    <source>
        <dbReference type="ARBA" id="ARBA00023125"/>
    </source>
</evidence>
<comment type="similarity">
    <text evidence="1 6">Belongs to the sigma-70 factor family. ECF subfamily.</text>
</comment>
<evidence type="ECO:0000256" key="5">
    <source>
        <dbReference type="ARBA" id="ARBA00023163"/>
    </source>
</evidence>
<dbReference type="InterPro" id="IPR013324">
    <property type="entry name" value="RNA_pol_sigma_r3/r4-like"/>
</dbReference>
<dbReference type="GO" id="GO:0016987">
    <property type="term" value="F:sigma factor activity"/>
    <property type="evidence" value="ECO:0007669"/>
    <property type="project" value="UniProtKB-KW"/>
</dbReference>
<evidence type="ECO:0000259" key="8">
    <source>
        <dbReference type="Pfam" id="PF08281"/>
    </source>
</evidence>
<name>A0AB39USI7_9GAMM</name>
<dbReference type="NCBIfam" id="TIGR02937">
    <property type="entry name" value="sigma70-ECF"/>
    <property type="match status" value="1"/>
</dbReference>
<dbReference type="KEGG" id="tcd:AAIA72_10625"/>
<dbReference type="InterPro" id="IPR000838">
    <property type="entry name" value="RNA_pol_sigma70_ECF_CS"/>
</dbReference>
<sequence length="176" mass="19832">MTRAWAEHEHELRRYLISQLREGFHAEDVLQDVFLKAMRQGQAFCELDNPRAWLYQVARTTLVDHVRRQKPVADLAVAESVEAPGSGRAPVDELDACILRNLPCLPEEDRAILQACDLEGQTVRAYAEARGLGLSAAKSRLLRARQRLRDALIRNCQVNFDEDTGQVCCHQASANP</sequence>
<dbReference type="InterPro" id="IPR007627">
    <property type="entry name" value="RNA_pol_sigma70_r2"/>
</dbReference>
<organism evidence="9">
    <name type="scientific">Thermohahella caldifontis</name>
    <dbReference type="NCBI Taxonomy" id="3142973"/>
    <lineage>
        <taxon>Bacteria</taxon>
        <taxon>Pseudomonadati</taxon>
        <taxon>Pseudomonadota</taxon>
        <taxon>Gammaproteobacteria</taxon>
        <taxon>Oceanospirillales</taxon>
        <taxon>Hahellaceae</taxon>
        <taxon>Thermohahella</taxon>
    </lineage>
</organism>
<dbReference type="Gene3D" id="1.10.10.10">
    <property type="entry name" value="Winged helix-like DNA-binding domain superfamily/Winged helix DNA-binding domain"/>
    <property type="match status" value="1"/>
</dbReference>
<feature type="domain" description="RNA polymerase sigma factor 70 region 4 type 2" evidence="8">
    <location>
        <begin position="97"/>
        <end position="148"/>
    </location>
</feature>
<dbReference type="SUPFAM" id="SSF88659">
    <property type="entry name" value="Sigma3 and sigma4 domains of RNA polymerase sigma factors"/>
    <property type="match status" value="1"/>
</dbReference>
<evidence type="ECO:0000259" key="7">
    <source>
        <dbReference type="Pfam" id="PF04542"/>
    </source>
</evidence>
<dbReference type="InterPro" id="IPR013325">
    <property type="entry name" value="RNA_pol_sigma_r2"/>
</dbReference>
<keyword evidence="4 6" id="KW-0238">DNA-binding</keyword>